<feature type="region of interest" description="Disordered" evidence="1">
    <location>
        <begin position="1170"/>
        <end position="1196"/>
    </location>
</feature>
<protein>
    <submittedName>
        <fullName evidence="2">Uncharacterized protein</fullName>
    </submittedName>
</protein>
<feature type="region of interest" description="Disordered" evidence="1">
    <location>
        <begin position="261"/>
        <end position="281"/>
    </location>
</feature>
<feature type="region of interest" description="Disordered" evidence="1">
    <location>
        <begin position="1129"/>
        <end position="1158"/>
    </location>
</feature>
<dbReference type="OrthoDB" id="6431800at2759"/>
<proteinExistence type="predicted"/>
<name>A0A4Y2R864_ARAVE</name>
<feature type="compositionally biased region" description="Low complexity" evidence="1">
    <location>
        <begin position="1186"/>
        <end position="1196"/>
    </location>
</feature>
<feature type="region of interest" description="Disordered" evidence="1">
    <location>
        <begin position="507"/>
        <end position="541"/>
    </location>
</feature>
<feature type="compositionally biased region" description="Polar residues" evidence="1">
    <location>
        <begin position="880"/>
        <end position="892"/>
    </location>
</feature>
<reference evidence="2 3" key="1">
    <citation type="journal article" date="2019" name="Sci. Rep.">
        <title>Orb-weaving spider Araneus ventricosus genome elucidates the spidroin gene catalogue.</title>
        <authorList>
            <person name="Kono N."/>
            <person name="Nakamura H."/>
            <person name="Ohtoshi R."/>
            <person name="Moran D.A.P."/>
            <person name="Shinohara A."/>
            <person name="Yoshida Y."/>
            <person name="Fujiwara M."/>
            <person name="Mori M."/>
            <person name="Tomita M."/>
            <person name="Arakawa K."/>
        </authorList>
    </citation>
    <scope>NUCLEOTIDE SEQUENCE [LARGE SCALE GENOMIC DNA]</scope>
</reference>
<feature type="compositionally biased region" description="Polar residues" evidence="1">
    <location>
        <begin position="1172"/>
        <end position="1185"/>
    </location>
</feature>
<comment type="caution">
    <text evidence="2">The sequence shown here is derived from an EMBL/GenBank/DDBJ whole genome shotgun (WGS) entry which is preliminary data.</text>
</comment>
<feature type="region of interest" description="Disordered" evidence="1">
    <location>
        <begin position="854"/>
        <end position="892"/>
    </location>
</feature>
<sequence length="1478" mass="163131">MDSLDYSPSFGTFCVLLRSAVREEIAGHTYIHTYVCLPSNFNRIDICMLLRKCGRSCPGHVKLERLTEKEIAKYLSAGGAHTNQDYLDNRQQYILTKHSLRDVPRPCAEMFDTYKKERQRFLNRRSRQSSSEMTDFSAFSGDDFSEASEEEYHSRNSRAHKRKRLAYEDDLEWSPNSDGKFIPSEKRAASRPRKIGLRVNTRRKRIESNSSSSSDDDSFYYRAEYQAKDKSDTEKSLTHNGHISVSKAVAPVSFSKNKESVASNAKKEVSNSPRDSSPLIDNDLLSKIIHEMSDYSMKNSKPANESNENEGTDKSSVDNSNAEVSHYPPVKKRRSHAFKITDEGVTPRLTSVQQILRKMVNHVCTHERRRLLSASGGSRRKICKWCDGRISLIASSNNDVDNDLCTKCRSVSKDSKISNKSPNKSKALIGGTSTKPKVGSKIKSKLYKNLPKYDQQRLAYRVQADKSSVSKGYNHCKSFVTPKDLDLTGVAEKPLVIKSPEKVKLKKKKDSLRKESKDSVDPTLNSKVNKKKKKKILSESEKNINHLKSKVKNSVSSTMNKTVGEKKPKQVSVTNVDKGLFLMTFPEPHQELEIPPNEINAVSESEKNVENPASDSTTQNQSDLSLNIPKQSVTNNVQYGNYLLPPVPTVVVANYAATDAKSGDYYLSSVYYQNEMTRSKNTPLKTDVMTVTTAGGLPSMPSLDQLSTVSPSPTFSFPPCHLNALPVTDFSLPPNINTSNSVLLQPHMITPTNISIPSYSLQANANVFDNVSEIAPASYQASIESDISSLLNNSELQIQSLQPKDSDSAFNLFENQELNLADSFEDSSNMTENCSEDLGLIIKNSVNENLSTASFDNDSCNSEMPAKHSDGNDSLDTDTSKVPEQNTDLNQNSSVAGNSFEESFFHQSETQNLSSEALLEYCSAELDALCILGVVDLDKNPKWTLKRRIDSNKSEVEKLKNAETQDRISQVKLKYLELNGRTLQIASMLLNRFGSFTRLSDSILRKQRLLQIKKEKGLELEETRSSCQFARSAPPPPIVSQNEPMKAIENTSPAVRMKMENAQSCSFASRSAESINHIEKIQTQIQSIQGNPSVSVDPGQLGLVHHFPAPDMPVASNVTLSVTPRTEMMSEFRETPSRGSGPRTPARPESAMSQNDEGIFTPQQIKKERLEASSSPLSQCAFSQNTTPSPRIPTSTPNMSQIAAFSQNTTPSPRIPTSTPNMSQIAAFSQNTTPSPRIPTSTPNMSQIATVNSLALVSASSQLVTALANHRHHAVAPAASVNSGNSQMQKVMQHAVSPAASMNSNNLQIQKVMQMHHGQIGPPNVTVPFPAGNQNFAKVVVNKLPPPPPPSVMGNLNPHPSNANVIVRGNYMNVQPGATGGQIFQRFVQSSVPSINNNMNSYTYKQTMNSGGTMLVNSIGQNYALANSQVLNQQVPRVYNTGNIQQTVQVPNSVNQAPPNAAYLMPNNKVSNDSLILM</sequence>
<organism evidence="2 3">
    <name type="scientific">Araneus ventricosus</name>
    <name type="common">Orbweaver spider</name>
    <name type="synonym">Epeira ventricosa</name>
    <dbReference type="NCBI Taxonomy" id="182803"/>
    <lineage>
        <taxon>Eukaryota</taxon>
        <taxon>Metazoa</taxon>
        <taxon>Ecdysozoa</taxon>
        <taxon>Arthropoda</taxon>
        <taxon>Chelicerata</taxon>
        <taxon>Arachnida</taxon>
        <taxon>Araneae</taxon>
        <taxon>Araneomorphae</taxon>
        <taxon>Entelegynae</taxon>
        <taxon>Araneoidea</taxon>
        <taxon>Araneidae</taxon>
        <taxon>Araneus</taxon>
    </lineage>
</organism>
<feature type="region of interest" description="Disordered" evidence="1">
    <location>
        <begin position="297"/>
        <end position="335"/>
    </location>
</feature>
<dbReference type="Proteomes" id="UP000499080">
    <property type="component" value="Unassembled WGS sequence"/>
</dbReference>
<feature type="region of interest" description="Disordered" evidence="1">
    <location>
        <begin position="1023"/>
        <end position="1043"/>
    </location>
</feature>
<feature type="compositionally biased region" description="Polar residues" evidence="1">
    <location>
        <begin position="297"/>
        <end position="306"/>
    </location>
</feature>
<evidence type="ECO:0000256" key="1">
    <source>
        <dbReference type="SAM" id="MobiDB-lite"/>
    </source>
</evidence>
<feature type="compositionally biased region" description="Polar residues" evidence="1">
    <location>
        <begin position="611"/>
        <end position="625"/>
    </location>
</feature>
<accession>A0A4Y2R864</accession>
<feature type="region of interest" description="Disordered" evidence="1">
    <location>
        <begin position="604"/>
        <end position="625"/>
    </location>
</feature>
<dbReference type="EMBL" id="BGPR01016130">
    <property type="protein sequence ID" value="GBN71952.1"/>
    <property type="molecule type" value="Genomic_DNA"/>
</dbReference>
<feature type="region of interest" description="Disordered" evidence="1">
    <location>
        <begin position="176"/>
        <end position="195"/>
    </location>
</feature>
<feature type="compositionally biased region" description="Polar residues" evidence="1">
    <location>
        <begin position="552"/>
        <end position="561"/>
    </location>
</feature>
<keyword evidence="3" id="KW-1185">Reference proteome</keyword>
<evidence type="ECO:0000313" key="3">
    <source>
        <dbReference type="Proteomes" id="UP000499080"/>
    </source>
</evidence>
<gene>
    <name evidence="2" type="ORF">AVEN_202910_1</name>
</gene>
<feature type="region of interest" description="Disordered" evidence="1">
    <location>
        <begin position="551"/>
        <end position="570"/>
    </location>
</feature>
<feature type="region of interest" description="Disordered" evidence="1">
    <location>
        <begin position="415"/>
        <end position="436"/>
    </location>
</feature>
<evidence type="ECO:0000313" key="2">
    <source>
        <dbReference type="EMBL" id="GBN71952.1"/>
    </source>
</evidence>